<gene>
    <name evidence="3" type="ORF">PCHDS_000212900</name>
</gene>
<evidence type="ECO:0000313" key="3">
    <source>
        <dbReference type="EMBL" id="SCM21305.1"/>
    </source>
</evidence>
<dbReference type="EMBL" id="LT608189">
    <property type="protein sequence ID" value="SCM21305.1"/>
    <property type="molecule type" value="Genomic_DNA"/>
</dbReference>
<evidence type="ECO:0000256" key="1">
    <source>
        <dbReference type="SAM" id="Phobius"/>
    </source>
</evidence>
<keyword evidence="1" id="KW-0472">Membrane</keyword>
<accession>A0A1C6YDA0</accession>
<proteinExistence type="predicted"/>
<organism evidence="3 4">
    <name type="scientific">Plasmodium chabaudi adami</name>
    <dbReference type="NCBI Taxonomy" id="5826"/>
    <lineage>
        <taxon>Eukaryota</taxon>
        <taxon>Sar</taxon>
        <taxon>Alveolata</taxon>
        <taxon>Apicomplexa</taxon>
        <taxon>Aconoidasida</taxon>
        <taxon>Haemosporida</taxon>
        <taxon>Plasmodiidae</taxon>
        <taxon>Plasmodium</taxon>
        <taxon>Plasmodium (Vinckeia)</taxon>
    </lineage>
</organism>
<feature type="chain" id="PRO_5008751412" evidence="2">
    <location>
        <begin position="22"/>
        <end position="709"/>
    </location>
</feature>
<name>A0A1C6YDA0_PLACE</name>
<sequence>MSIYYAIHIIMILLMEGYICSMKNYSNERNFFTPNFYKNIFTKIFHKDDYHFFRLVFMKILVSSHFLNKNVTIDVAVKKLENMIFGINQKNNETYSSIYEEIKKISLIEYKQIYEKNEIDIKIANEIEKEIAKEVAYNIELQNKKNQDKKNEPDLQINNTYRKKRDMLSFIPFSKIKHFYYNYHQYAIHIFLEVLYISIIASYQPLDNAKRKQMILMIYENTVIQWLIINNIQKIMKHKLSINTGSILLYITLDRKNDAKVSQEDIYNIYIDLMNILKRFFYGMLPQEIGHKDLSYIFNESTKLYIPELKILGYRTIDENKLDISMDKVLIGASTNNEEDDKVRINSGKRQDNKKIDGDFHAKFFEKKENQNKIMIQIFISTPHKKDEVIEDQVYDCHFTIEDVYYIIMDNIINKLQFSLTYKFATFYMARYIFGDSENPILNNEETKYEEVSMHIFLKLKFPINFTFKNIKKYVLKNIKNISKLYSILIYGACVKNQITEIIDIVGQFGEGVDNNLIHNVIINMGTGEIVVHIKVYSESNSTIDDVNHNDFPPKSHNKDDKKKLTFANAQEVHDLLNKSNYFDIIYHIIDRTKGKQKLIDCATCRHYKYHYTVLFIAGIIPSLIILLTFYIICYCKIKKCKNSKHICSNKLAYIYPKLFYVKTASNKYKRLSKKHIEIMLLRQKKNNNMHTTTSHKQILKKKKNSKSP</sequence>
<feature type="signal peptide" evidence="2">
    <location>
        <begin position="1"/>
        <end position="21"/>
    </location>
</feature>
<feature type="transmembrane region" description="Helical" evidence="1">
    <location>
        <begin position="610"/>
        <end position="636"/>
    </location>
</feature>
<dbReference type="Proteomes" id="UP000507536">
    <property type="component" value="Chromosome 9"/>
</dbReference>
<keyword evidence="1" id="KW-1133">Transmembrane helix</keyword>
<protein>
    <submittedName>
        <fullName evidence="3">Uncharacterized protein</fullName>
    </submittedName>
</protein>
<evidence type="ECO:0000313" key="4">
    <source>
        <dbReference type="Proteomes" id="UP000507536"/>
    </source>
</evidence>
<keyword evidence="1" id="KW-0812">Transmembrane</keyword>
<evidence type="ECO:0000256" key="2">
    <source>
        <dbReference type="SAM" id="SignalP"/>
    </source>
</evidence>
<dbReference type="AlphaFoldDB" id="A0A1C6YDA0"/>
<reference evidence="3 4" key="1">
    <citation type="submission" date="2016-08" db="EMBL/GenBank/DDBJ databases">
        <authorList>
            <consortium name="Pathogen Informatics"/>
        </authorList>
    </citation>
    <scope>NUCLEOTIDE SEQUENCE [LARGE SCALE GENOMIC DNA]</scope>
    <source>
        <strain evidence="3 4">DS</strain>
    </source>
</reference>
<keyword evidence="2" id="KW-0732">Signal</keyword>